<reference evidence="1 2" key="1">
    <citation type="submission" date="2015-04" db="EMBL/GenBank/DDBJ databases">
        <title>Complete Sequence for the Genome of the Thioalkalivibrio versutus D301.</title>
        <authorList>
            <person name="Mu T."/>
            <person name="Zhou J."/>
            <person name="Xu X."/>
        </authorList>
    </citation>
    <scope>NUCLEOTIDE SEQUENCE [LARGE SCALE GENOMIC DNA]</scope>
    <source>
        <strain evidence="1 2">D301</strain>
    </source>
</reference>
<organism evidence="1 2">
    <name type="scientific">Thioalkalivibrio versutus</name>
    <dbReference type="NCBI Taxonomy" id="106634"/>
    <lineage>
        <taxon>Bacteria</taxon>
        <taxon>Pseudomonadati</taxon>
        <taxon>Pseudomonadota</taxon>
        <taxon>Gammaproteobacteria</taxon>
        <taxon>Chromatiales</taxon>
        <taxon>Ectothiorhodospiraceae</taxon>
        <taxon>Thioalkalivibrio</taxon>
    </lineage>
</organism>
<dbReference type="STRING" id="106634.TVD_10545"/>
<dbReference type="KEGG" id="tvr:TVD_10545"/>
<accession>A0A0G3G5W5</accession>
<dbReference type="RefSeq" id="WP_018143988.1">
    <property type="nucleotide sequence ID" value="NZ_CP011367.1"/>
</dbReference>
<proteinExistence type="predicted"/>
<keyword evidence="2" id="KW-1185">Reference proteome</keyword>
<dbReference type="Proteomes" id="UP000064201">
    <property type="component" value="Chromosome"/>
</dbReference>
<dbReference type="OrthoDB" id="5295626at2"/>
<evidence type="ECO:0000313" key="1">
    <source>
        <dbReference type="EMBL" id="AKJ95769.1"/>
    </source>
</evidence>
<sequence length="105" mass="11739">MKLVKLVKLNNLQYNPNRDPNFYRRPVNEEFRLQAVLNGSGSAQCSFSVEGETLCEGSVSLPGTFDCKFSYDTAGTRIGDLVIEGNGETFHEKVRIDVLEHAWIG</sequence>
<gene>
    <name evidence="1" type="ORF">TVD_10545</name>
</gene>
<dbReference type="AlphaFoldDB" id="A0A0G3G5W5"/>
<dbReference type="PATRIC" id="fig|106634.4.peg.2154"/>
<dbReference type="EMBL" id="CP011367">
    <property type="protein sequence ID" value="AKJ95769.1"/>
    <property type="molecule type" value="Genomic_DNA"/>
</dbReference>
<protein>
    <submittedName>
        <fullName evidence="1">Uncharacterized protein</fullName>
    </submittedName>
</protein>
<evidence type="ECO:0000313" key="2">
    <source>
        <dbReference type="Proteomes" id="UP000064201"/>
    </source>
</evidence>
<name>A0A0G3G5W5_9GAMM</name>